<dbReference type="PANTHER" id="PTHR37422">
    <property type="entry name" value="TEICHURONIC ACID BIOSYNTHESIS PROTEIN TUAE"/>
    <property type="match status" value="1"/>
</dbReference>
<comment type="caution">
    <text evidence="7">The sequence shown here is derived from an EMBL/GenBank/DDBJ whole genome shotgun (WGS) entry which is preliminary data.</text>
</comment>
<feature type="transmembrane region" description="Helical" evidence="5">
    <location>
        <begin position="352"/>
        <end position="372"/>
    </location>
</feature>
<name>A0A9W6H8E9_9MICO</name>
<feature type="transmembrane region" description="Helical" evidence="5">
    <location>
        <begin position="264"/>
        <end position="286"/>
    </location>
</feature>
<evidence type="ECO:0000256" key="3">
    <source>
        <dbReference type="ARBA" id="ARBA00022989"/>
    </source>
</evidence>
<keyword evidence="2 5" id="KW-0812">Transmembrane</keyword>
<proteinExistence type="predicted"/>
<dbReference type="InterPro" id="IPR007016">
    <property type="entry name" value="O-antigen_ligase-rel_domated"/>
</dbReference>
<evidence type="ECO:0000313" key="7">
    <source>
        <dbReference type="EMBL" id="GLJ75577.1"/>
    </source>
</evidence>
<feature type="transmembrane region" description="Helical" evidence="5">
    <location>
        <begin position="74"/>
        <end position="93"/>
    </location>
</feature>
<feature type="domain" description="O-antigen ligase-related" evidence="6">
    <location>
        <begin position="221"/>
        <end position="365"/>
    </location>
</feature>
<reference evidence="7" key="2">
    <citation type="submission" date="2023-01" db="EMBL/GenBank/DDBJ databases">
        <authorList>
            <person name="Sun Q."/>
            <person name="Evtushenko L."/>
        </authorList>
    </citation>
    <scope>NUCLEOTIDE SEQUENCE</scope>
    <source>
        <strain evidence="7">VKM Ac-1401</strain>
    </source>
</reference>
<dbReference type="InterPro" id="IPR051533">
    <property type="entry name" value="WaaL-like"/>
</dbReference>
<accession>A0A9W6H8E9</accession>
<organism evidence="7 8">
    <name type="scientific">Leifsonia poae</name>
    <dbReference type="NCBI Taxonomy" id="110933"/>
    <lineage>
        <taxon>Bacteria</taxon>
        <taxon>Bacillati</taxon>
        <taxon>Actinomycetota</taxon>
        <taxon>Actinomycetes</taxon>
        <taxon>Micrococcales</taxon>
        <taxon>Microbacteriaceae</taxon>
        <taxon>Leifsonia</taxon>
    </lineage>
</organism>
<dbReference type="RefSeq" id="WP_271176262.1">
    <property type="nucleotide sequence ID" value="NZ_BAAAJO010000004.1"/>
</dbReference>
<feature type="transmembrane region" description="Helical" evidence="5">
    <location>
        <begin position="40"/>
        <end position="62"/>
    </location>
</feature>
<dbReference type="Proteomes" id="UP001142372">
    <property type="component" value="Unassembled WGS sequence"/>
</dbReference>
<dbReference type="Pfam" id="PF04932">
    <property type="entry name" value="Wzy_C"/>
    <property type="match status" value="1"/>
</dbReference>
<feature type="transmembrane region" description="Helical" evidence="5">
    <location>
        <begin position="185"/>
        <end position="205"/>
    </location>
</feature>
<dbReference type="GO" id="GO:0016020">
    <property type="term" value="C:membrane"/>
    <property type="evidence" value="ECO:0007669"/>
    <property type="project" value="UniProtKB-SubCell"/>
</dbReference>
<comment type="subcellular location">
    <subcellularLocation>
        <location evidence="1">Membrane</location>
        <topology evidence="1">Multi-pass membrane protein</topology>
    </subcellularLocation>
</comment>
<evidence type="ECO:0000256" key="2">
    <source>
        <dbReference type="ARBA" id="ARBA00022692"/>
    </source>
</evidence>
<feature type="transmembrane region" description="Helical" evidence="5">
    <location>
        <begin position="236"/>
        <end position="252"/>
    </location>
</feature>
<reference evidence="7" key="1">
    <citation type="journal article" date="2014" name="Int. J. Syst. Evol. Microbiol.">
        <title>Complete genome sequence of Corynebacterium casei LMG S-19264T (=DSM 44701T), isolated from a smear-ripened cheese.</title>
        <authorList>
            <consortium name="US DOE Joint Genome Institute (JGI-PGF)"/>
            <person name="Walter F."/>
            <person name="Albersmeier A."/>
            <person name="Kalinowski J."/>
            <person name="Ruckert C."/>
        </authorList>
    </citation>
    <scope>NUCLEOTIDE SEQUENCE</scope>
    <source>
        <strain evidence="7">VKM Ac-1401</strain>
    </source>
</reference>
<feature type="transmembrane region" description="Helical" evidence="5">
    <location>
        <begin position="130"/>
        <end position="149"/>
    </location>
</feature>
<evidence type="ECO:0000256" key="1">
    <source>
        <dbReference type="ARBA" id="ARBA00004141"/>
    </source>
</evidence>
<keyword evidence="8" id="KW-1185">Reference proteome</keyword>
<keyword evidence="3 5" id="KW-1133">Transmembrane helix</keyword>
<sequence>MTTAASTRRPTRTATGGGGAVAFATLVIFTLFAGDFWRNLISWPAYFALDGLLLVGSIVFLVRRRPAFNWRRTPRMLALFLLLLTVSIAWSFYPGASALGVLAQWSTTTAAVFVALCLDWPQLLRALGNAFRWILGLSLVFELIVSLFVRQPVLPPWATYPPGKQPAAFYWSRDLLFHGGQIQGILGNSNLLAMIALLALIVFGIQLADRTVRRSVGIAWIVVGLLTFALTRSSTVIVALLFTVVVLAFALWTRRAGPDHRRPVYLTAAALLVVGVVLSIVFASRIPGLLGKSEDLTGRLTIWDSVIGLAQQRPAFGWGWVSYWAPWVAPFDGLAVRNGVQYLQAHNVWLDVWLQLGIVGLVVFILLVLATLKRSWFLAVDRPRTGVVDDKPYSALTLLPLLVLAAYLAQSVAESRLIIEGGWLLLVVFSLKTKQTAP</sequence>
<dbReference type="EMBL" id="BSEN01000004">
    <property type="protein sequence ID" value="GLJ75577.1"/>
    <property type="molecule type" value="Genomic_DNA"/>
</dbReference>
<evidence type="ECO:0000256" key="4">
    <source>
        <dbReference type="ARBA" id="ARBA00023136"/>
    </source>
</evidence>
<protein>
    <recommendedName>
        <fullName evidence="6">O-antigen ligase-related domain-containing protein</fullName>
    </recommendedName>
</protein>
<feature type="transmembrane region" description="Helical" evidence="5">
    <location>
        <begin position="99"/>
        <end position="118"/>
    </location>
</feature>
<feature type="transmembrane region" description="Helical" evidence="5">
    <location>
        <begin position="212"/>
        <end position="230"/>
    </location>
</feature>
<feature type="transmembrane region" description="Helical" evidence="5">
    <location>
        <begin position="12"/>
        <end position="34"/>
    </location>
</feature>
<dbReference type="PANTHER" id="PTHR37422:SF13">
    <property type="entry name" value="LIPOPOLYSACCHARIDE BIOSYNTHESIS PROTEIN PA4999-RELATED"/>
    <property type="match status" value="1"/>
</dbReference>
<evidence type="ECO:0000259" key="6">
    <source>
        <dbReference type="Pfam" id="PF04932"/>
    </source>
</evidence>
<evidence type="ECO:0000313" key="8">
    <source>
        <dbReference type="Proteomes" id="UP001142372"/>
    </source>
</evidence>
<dbReference type="AlphaFoldDB" id="A0A9W6H8E9"/>
<evidence type="ECO:0000256" key="5">
    <source>
        <dbReference type="SAM" id="Phobius"/>
    </source>
</evidence>
<gene>
    <name evidence="7" type="ORF">GCM10017584_11510</name>
</gene>
<keyword evidence="4 5" id="KW-0472">Membrane</keyword>